<keyword evidence="15" id="KW-1185">Reference proteome</keyword>
<evidence type="ECO:0000256" key="13">
    <source>
        <dbReference type="SAM" id="Phobius"/>
    </source>
</evidence>
<keyword evidence="8 11" id="KW-0342">GTP-binding</keyword>
<sequence length="230" mass="25442">MSIEVPIVYILAGIVTLLAAVVASFFLLKKKQTGDTILLLGVSDAGKTALYTLIRFGKKALTVTSMKENEGSVTLGNKTFGLVDMPGHERIRYRYSEFLPVARGIVFVVDSTTISRQIRSVAEYLYNVLASLEAQNRKLPVLIACNKADMITALPKDKIQTLLEAEINRLRGTRTAAVEQQNSEGDDQEGFLGYEGEAFKFEHLESIVDFEVCSVQKEEIDSVTGWIESL</sequence>
<dbReference type="SMART" id="SM00177">
    <property type="entry name" value="ARF"/>
    <property type="match status" value="1"/>
</dbReference>
<dbReference type="PANTHER" id="PTHR45909">
    <property type="entry name" value="ADP-RIBOSYLATION FACTOR-RELATED PROTEIN 1"/>
    <property type="match status" value="1"/>
</dbReference>
<dbReference type="SUPFAM" id="SSF52540">
    <property type="entry name" value="P-loop containing nucleoside triphosphate hydrolases"/>
    <property type="match status" value="1"/>
</dbReference>
<evidence type="ECO:0000256" key="5">
    <source>
        <dbReference type="ARBA" id="ARBA00022741"/>
    </source>
</evidence>
<keyword evidence="7 13" id="KW-1133">Transmembrane helix</keyword>
<dbReference type="AlphaFoldDB" id="A0A167K6S3"/>
<feature type="binding site" evidence="11">
    <location>
        <begin position="41"/>
        <end position="48"/>
    </location>
    <ligand>
        <name>GTP</name>
        <dbReference type="ChEBI" id="CHEBI:37565"/>
    </ligand>
</feature>
<accession>A0A167K6S3</accession>
<dbReference type="GO" id="GO:0006886">
    <property type="term" value="P:intracellular protein transport"/>
    <property type="evidence" value="ECO:0007669"/>
    <property type="project" value="TreeGrafter"/>
</dbReference>
<comment type="similarity">
    <text evidence="2">Belongs to the SRP receptor beta subunit family.</text>
</comment>
<evidence type="ECO:0000256" key="10">
    <source>
        <dbReference type="ARBA" id="ARBA00023170"/>
    </source>
</evidence>
<evidence type="ECO:0000256" key="11">
    <source>
        <dbReference type="PIRSR" id="PIRSR606689-1"/>
    </source>
</evidence>
<evidence type="ECO:0000313" key="15">
    <source>
        <dbReference type="Proteomes" id="UP000077315"/>
    </source>
</evidence>
<dbReference type="GO" id="GO:0034067">
    <property type="term" value="P:protein localization to Golgi apparatus"/>
    <property type="evidence" value="ECO:0007669"/>
    <property type="project" value="TreeGrafter"/>
</dbReference>
<dbReference type="InterPro" id="IPR024156">
    <property type="entry name" value="Small_GTPase_ARF"/>
</dbReference>
<dbReference type="CDD" id="cd04105">
    <property type="entry name" value="SR_beta"/>
    <property type="match status" value="1"/>
</dbReference>
<feature type="binding site" evidence="11">
    <location>
        <position position="87"/>
    </location>
    <ligand>
        <name>GTP</name>
        <dbReference type="ChEBI" id="CHEBI:37565"/>
    </ligand>
</feature>
<organism evidence="14 15">
    <name type="scientific">Phycomyces blakesleeanus (strain ATCC 8743b / DSM 1359 / FGSC 10004 / NBRC 33097 / NRRL 1555)</name>
    <dbReference type="NCBI Taxonomy" id="763407"/>
    <lineage>
        <taxon>Eukaryota</taxon>
        <taxon>Fungi</taxon>
        <taxon>Fungi incertae sedis</taxon>
        <taxon>Mucoromycota</taxon>
        <taxon>Mucoromycotina</taxon>
        <taxon>Mucoromycetes</taxon>
        <taxon>Mucorales</taxon>
        <taxon>Phycomycetaceae</taxon>
        <taxon>Phycomyces</taxon>
    </lineage>
</organism>
<dbReference type="VEuPathDB" id="FungiDB:PHYBLDRAFT_137011"/>
<dbReference type="GO" id="GO:0005789">
    <property type="term" value="C:endoplasmic reticulum membrane"/>
    <property type="evidence" value="ECO:0007669"/>
    <property type="project" value="UniProtKB-SubCell"/>
</dbReference>
<gene>
    <name evidence="14" type="ORF">PHYBLDRAFT_137011</name>
</gene>
<dbReference type="InterPro" id="IPR019009">
    <property type="entry name" value="SRP_receptor_beta_su"/>
</dbReference>
<keyword evidence="12" id="KW-0479">Metal-binding</keyword>
<dbReference type="STRING" id="763407.A0A167K6S3"/>
<feature type="binding site" evidence="12">
    <location>
        <position position="48"/>
    </location>
    <ligand>
        <name>Mg(2+)</name>
        <dbReference type="ChEBI" id="CHEBI:18420"/>
    </ligand>
</feature>
<dbReference type="GO" id="GO:0043001">
    <property type="term" value="P:Golgi to plasma membrane protein transport"/>
    <property type="evidence" value="ECO:0007669"/>
    <property type="project" value="TreeGrafter"/>
</dbReference>
<dbReference type="InterPro" id="IPR027417">
    <property type="entry name" value="P-loop_NTPase"/>
</dbReference>
<dbReference type="GO" id="GO:0005794">
    <property type="term" value="C:Golgi apparatus"/>
    <property type="evidence" value="ECO:0007669"/>
    <property type="project" value="TreeGrafter"/>
</dbReference>
<evidence type="ECO:0000256" key="2">
    <source>
        <dbReference type="ARBA" id="ARBA00005619"/>
    </source>
</evidence>
<dbReference type="InterPro" id="IPR006689">
    <property type="entry name" value="Small_GTPase_ARF/SAR"/>
</dbReference>
<comment type="subcellular location">
    <subcellularLocation>
        <location evidence="1">Endoplasmic reticulum membrane</location>
        <topology evidence="1">Single-pass membrane protein</topology>
    </subcellularLocation>
</comment>
<name>A0A167K6S3_PHYB8</name>
<keyword evidence="6" id="KW-0256">Endoplasmic reticulum</keyword>
<reference evidence="15" key="1">
    <citation type="submission" date="2015-06" db="EMBL/GenBank/DDBJ databases">
        <title>Expansion of signal transduction pathways in fungi by whole-genome duplication.</title>
        <authorList>
            <consortium name="DOE Joint Genome Institute"/>
            <person name="Corrochano L.M."/>
            <person name="Kuo A."/>
            <person name="Marcet-Houben M."/>
            <person name="Polaino S."/>
            <person name="Salamov A."/>
            <person name="Villalobos J.M."/>
            <person name="Alvarez M.I."/>
            <person name="Avalos J."/>
            <person name="Benito E.P."/>
            <person name="Benoit I."/>
            <person name="Burger G."/>
            <person name="Camino L.P."/>
            <person name="Canovas D."/>
            <person name="Cerda-Olmedo E."/>
            <person name="Cheng J.-F."/>
            <person name="Dominguez A."/>
            <person name="Elias M."/>
            <person name="Eslava A.P."/>
            <person name="Glaser F."/>
            <person name="Grimwood J."/>
            <person name="Gutierrez G."/>
            <person name="Heitman J."/>
            <person name="Henrissat B."/>
            <person name="Iturriaga E.A."/>
            <person name="Lang B.F."/>
            <person name="Lavin J.L."/>
            <person name="Lee S."/>
            <person name="Li W."/>
            <person name="Lindquist E."/>
            <person name="Lopez-Garcia S."/>
            <person name="Luque E.M."/>
            <person name="Marcos A.T."/>
            <person name="Martin J."/>
            <person name="McCluskey K."/>
            <person name="Medina H.R."/>
            <person name="Miralles-Duran A."/>
            <person name="Miyazaki A."/>
            <person name="Munoz-Torres E."/>
            <person name="Oguiza J.A."/>
            <person name="Ohm R."/>
            <person name="Olmedo M."/>
            <person name="Orejas M."/>
            <person name="Ortiz-Castellanos L."/>
            <person name="Pisabarro A.G."/>
            <person name="Rodriguez-Romero J."/>
            <person name="Ruiz-Herrera J."/>
            <person name="Ruiz-Vazquez R."/>
            <person name="Sanz C."/>
            <person name="Schackwitz W."/>
            <person name="Schmutz J."/>
            <person name="Shahriari M."/>
            <person name="Shelest E."/>
            <person name="Silva-Franco F."/>
            <person name="Soanes D."/>
            <person name="Syed K."/>
            <person name="Tagua V.G."/>
            <person name="Talbot N.J."/>
            <person name="Thon M."/>
            <person name="De vries R.P."/>
            <person name="Wiebenga A."/>
            <person name="Yadav J.S."/>
            <person name="Braun E.L."/>
            <person name="Baker S."/>
            <person name="Garre V."/>
            <person name="Horwitz B."/>
            <person name="Torres-Martinez S."/>
            <person name="Idnurm A."/>
            <person name="Herrera-Estrella A."/>
            <person name="Gabaldon T."/>
            <person name="Grigoriev I.V."/>
        </authorList>
    </citation>
    <scope>NUCLEOTIDE SEQUENCE [LARGE SCALE GENOMIC DNA]</scope>
    <source>
        <strain evidence="15">NRRL 1555(-)</strain>
    </source>
</reference>
<keyword evidence="5 11" id="KW-0547">Nucleotide-binding</keyword>
<dbReference type="Proteomes" id="UP000077315">
    <property type="component" value="Unassembled WGS sequence"/>
</dbReference>
<evidence type="ECO:0000256" key="1">
    <source>
        <dbReference type="ARBA" id="ARBA00004389"/>
    </source>
</evidence>
<dbReference type="SMART" id="SM00178">
    <property type="entry name" value="SAR"/>
    <property type="match status" value="1"/>
</dbReference>
<dbReference type="PRINTS" id="PR00328">
    <property type="entry name" value="SAR1GTPBP"/>
</dbReference>
<evidence type="ECO:0000256" key="12">
    <source>
        <dbReference type="PIRSR" id="PIRSR606689-2"/>
    </source>
</evidence>
<keyword evidence="10" id="KW-0675">Receptor</keyword>
<dbReference type="GO" id="GO:0005525">
    <property type="term" value="F:GTP binding"/>
    <property type="evidence" value="ECO:0007669"/>
    <property type="project" value="UniProtKB-KW"/>
</dbReference>
<dbReference type="PANTHER" id="PTHR45909:SF1">
    <property type="entry name" value="ADP-RIBOSYLATION FACTOR-RELATED PROTEIN 1"/>
    <property type="match status" value="1"/>
</dbReference>
<dbReference type="GO" id="GO:0046872">
    <property type="term" value="F:metal ion binding"/>
    <property type="evidence" value="ECO:0007669"/>
    <property type="project" value="UniProtKB-KW"/>
</dbReference>
<dbReference type="FunCoup" id="A0A167K6S3">
    <property type="interactions" value="583"/>
</dbReference>
<evidence type="ECO:0000313" key="14">
    <source>
        <dbReference type="EMBL" id="OAD67380.1"/>
    </source>
</evidence>
<keyword evidence="12" id="KW-0460">Magnesium</keyword>
<feature type="binding site" evidence="12">
    <location>
        <position position="65"/>
    </location>
    <ligand>
        <name>Mg(2+)</name>
        <dbReference type="ChEBI" id="CHEBI:18420"/>
    </ligand>
</feature>
<dbReference type="GO" id="GO:0003924">
    <property type="term" value="F:GTPase activity"/>
    <property type="evidence" value="ECO:0007669"/>
    <property type="project" value="InterPro"/>
</dbReference>
<evidence type="ECO:0000256" key="8">
    <source>
        <dbReference type="ARBA" id="ARBA00023134"/>
    </source>
</evidence>
<feature type="transmembrane region" description="Helical" evidence="13">
    <location>
        <begin position="6"/>
        <end position="28"/>
    </location>
</feature>
<dbReference type="Pfam" id="PF09439">
    <property type="entry name" value="SRPRB"/>
    <property type="match status" value="1"/>
</dbReference>
<evidence type="ECO:0000256" key="7">
    <source>
        <dbReference type="ARBA" id="ARBA00022989"/>
    </source>
</evidence>
<dbReference type="Gene3D" id="3.40.50.300">
    <property type="entry name" value="P-loop containing nucleotide triphosphate hydrolases"/>
    <property type="match status" value="1"/>
</dbReference>
<dbReference type="InParanoid" id="A0A167K6S3"/>
<keyword evidence="9 13" id="KW-0472">Membrane</keyword>
<protein>
    <recommendedName>
        <fullName evidence="3">Signal recognition particle receptor subunit beta</fullName>
    </recommendedName>
</protein>
<dbReference type="GeneID" id="28990733"/>
<dbReference type="RefSeq" id="XP_018285420.1">
    <property type="nucleotide sequence ID" value="XM_018429827.1"/>
</dbReference>
<dbReference type="EMBL" id="KV441024">
    <property type="protein sequence ID" value="OAD67380.1"/>
    <property type="molecule type" value="Genomic_DNA"/>
</dbReference>
<feature type="binding site" evidence="11">
    <location>
        <begin position="146"/>
        <end position="149"/>
    </location>
    <ligand>
        <name>GTP</name>
        <dbReference type="ChEBI" id="CHEBI:37565"/>
    </ligand>
</feature>
<evidence type="ECO:0000256" key="6">
    <source>
        <dbReference type="ARBA" id="ARBA00022824"/>
    </source>
</evidence>
<proteinExistence type="inferred from homology"/>
<dbReference type="OrthoDB" id="41266at2759"/>
<evidence type="ECO:0000256" key="4">
    <source>
        <dbReference type="ARBA" id="ARBA00022692"/>
    </source>
</evidence>
<keyword evidence="4 13" id="KW-0812">Transmembrane</keyword>
<evidence type="ECO:0000256" key="3">
    <source>
        <dbReference type="ARBA" id="ARBA00020256"/>
    </source>
</evidence>
<evidence type="ECO:0000256" key="9">
    <source>
        <dbReference type="ARBA" id="ARBA00023136"/>
    </source>
</evidence>